<dbReference type="InterPro" id="IPR005483">
    <property type="entry name" value="CPSase_dom"/>
</dbReference>
<dbReference type="Pfam" id="PF02786">
    <property type="entry name" value="CPSase_L_D2"/>
    <property type="match status" value="2"/>
</dbReference>
<dbReference type="InterPro" id="IPR058047">
    <property type="entry name" value="CPSase_preATP-grasp"/>
</dbReference>
<dbReference type="Pfam" id="PF02787">
    <property type="entry name" value="CPSase_L_D3"/>
    <property type="match status" value="1"/>
</dbReference>
<comment type="caution">
    <text evidence="14">The sequence shown here is derived from an EMBL/GenBank/DDBJ whole genome shotgun (WGS) entry which is preliminary data.</text>
</comment>
<dbReference type="InterPro" id="IPR013815">
    <property type="entry name" value="ATP_grasp_subdomain_1"/>
</dbReference>
<comment type="cofactor">
    <cofactor evidence="2">
        <name>Mg(2+)</name>
        <dbReference type="ChEBI" id="CHEBI:18420"/>
    </cofactor>
</comment>
<dbReference type="PANTHER" id="PTHR11405">
    <property type="entry name" value="CARBAMOYLTRANSFERASE FAMILY MEMBER"/>
    <property type="match status" value="1"/>
</dbReference>
<comment type="catalytic activity">
    <reaction evidence="10">
        <text>hydrogencarbonate + NH4(+) + 2 ATP = carbamoyl phosphate + 2 ADP + phosphate + 2 H(+)</text>
        <dbReference type="Rhea" id="RHEA:18029"/>
        <dbReference type="ChEBI" id="CHEBI:15378"/>
        <dbReference type="ChEBI" id="CHEBI:17544"/>
        <dbReference type="ChEBI" id="CHEBI:28938"/>
        <dbReference type="ChEBI" id="CHEBI:30616"/>
        <dbReference type="ChEBI" id="CHEBI:43474"/>
        <dbReference type="ChEBI" id="CHEBI:58228"/>
        <dbReference type="ChEBI" id="CHEBI:456216"/>
        <dbReference type="EC" id="6.3.4.16"/>
    </reaction>
</comment>
<dbReference type="InterPro" id="IPR005480">
    <property type="entry name" value="CPSase_lsu_oligo"/>
</dbReference>
<comment type="cofactor">
    <cofactor evidence="1">
        <name>Mn(2+)</name>
        <dbReference type="ChEBI" id="CHEBI:29035"/>
    </cofactor>
</comment>
<name>A0ABW4DR48_9LACO</name>
<evidence type="ECO:0000256" key="8">
    <source>
        <dbReference type="ARBA" id="ARBA00023211"/>
    </source>
</evidence>
<evidence type="ECO:0000256" key="3">
    <source>
        <dbReference type="ARBA" id="ARBA00009799"/>
    </source>
</evidence>
<evidence type="ECO:0000256" key="4">
    <source>
        <dbReference type="ARBA" id="ARBA00022598"/>
    </source>
</evidence>
<evidence type="ECO:0000256" key="11">
    <source>
        <dbReference type="PROSITE-ProRule" id="PRU00409"/>
    </source>
</evidence>
<keyword evidence="15" id="KW-1185">Reference proteome</keyword>
<dbReference type="NCBIfam" id="NF009455">
    <property type="entry name" value="PRK12815.1"/>
    <property type="match status" value="1"/>
</dbReference>
<dbReference type="Gene3D" id="3.40.50.20">
    <property type="match status" value="2"/>
</dbReference>
<dbReference type="InterPro" id="IPR011761">
    <property type="entry name" value="ATP-grasp"/>
</dbReference>
<dbReference type="NCBIfam" id="NF003671">
    <property type="entry name" value="PRK05294.1"/>
    <property type="match status" value="1"/>
</dbReference>
<dbReference type="PRINTS" id="PR00098">
    <property type="entry name" value="CPSASE"/>
</dbReference>
<dbReference type="SUPFAM" id="SSF56059">
    <property type="entry name" value="Glutathione synthetase ATP-binding domain-like"/>
    <property type="match status" value="2"/>
</dbReference>
<evidence type="ECO:0000256" key="2">
    <source>
        <dbReference type="ARBA" id="ARBA00001946"/>
    </source>
</evidence>
<evidence type="ECO:0000256" key="5">
    <source>
        <dbReference type="ARBA" id="ARBA00022737"/>
    </source>
</evidence>
<dbReference type="InterPro" id="IPR036897">
    <property type="entry name" value="CarbamoylP_synth_lsu_oligo_sf"/>
</dbReference>
<evidence type="ECO:0000313" key="14">
    <source>
        <dbReference type="EMBL" id="MFD1466246.1"/>
    </source>
</evidence>
<evidence type="ECO:0000256" key="1">
    <source>
        <dbReference type="ARBA" id="ARBA00001936"/>
    </source>
</evidence>
<dbReference type="EMBL" id="JBHTOF010000099">
    <property type="protein sequence ID" value="MFD1466246.1"/>
    <property type="molecule type" value="Genomic_DNA"/>
</dbReference>
<organism evidence="14 15">
    <name type="scientific">Lapidilactobacillus mulanensis</name>
    <dbReference type="NCBI Taxonomy" id="2485999"/>
    <lineage>
        <taxon>Bacteria</taxon>
        <taxon>Bacillati</taxon>
        <taxon>Bacillota</taxon>
        <taxon>Bacilli</taxon>
        <taxon>Lactobacillales</taxon>
        <taxon>Lactobacillaceae</taxon>
        <taxon>Lapidilactobacillus</taxon>
    </lineage>
</organism>
<dbReference type="Proteomes" id="UP001597244">
    <property type="component" value="Unassembled WGS sequence"/>
</dbReference>
<dbReference type="SUPFAM" id="SSF52335">
    <property type="entry name" value="Methylglyoxal synthase-like"/>
    <property type="match status" value="1"/>
</dbReference>
<dbReference type="Pfam" id="PF25596">
    <property type="entry name" value="CPSase_L_D1"/>
    <property type="match status" value="2"/>
</dbReference>
<dbReference type="Gene3D" id="3.30.470.20">
    <property type="entry name" value="ATP-grasp fold, B domain"/>
    <property type="match status" value="2"/>
</dbReference>
<feature type="domain" description="ATP-grasp" evidence="12">
    <location>
        <begin position="133"/>
        <end position="327"/>
    </location>
</feature>
<dbReference type="SUPFAM" id="SSF48108">
    <property type="entry name" value="Carbamoyl phosphate synthetase, large subunit connection domain"/>
    <property type="match status" value="1"/>
</dbReference>
<dbReference type="InterPro" id="IPR016185">
    <property type="entry name" value="PreATP-grasp_dom_sf"/>
</dbReference>
<dbReference type="EC" id="6.3.4.16" evidence="9"/>
<dbReference type="Pfam" id="PF02142">
    <property type="entry name" value="MGS"/>
    <property type="match status" value="1"/>
</dbReference>
<dbReference type="InterPro" id="IPR011607">
    <property type="entry name" value="MGS-like_dom"/>
</dbReference>
<dbReference type="PROSITE" id="PS51855">
    <property type="entry name" value="MGS"/>
    <property type="match status" value="1"/>
</dbReference>
<gene>
    <name evidence="14" type="ORF">ACFQ4L_09255</name>
</gene>
<feature type="domain" description="MGS-like" evidence="13">
    <location>
        <begin position="934"/>
        <end position="1064"/>
    </location>
</feature>
<sequence length="1064" mass="117422">MVRRTDINKILVIGSGPFVVGQDDEFDYLGTETVITLADAGYQVVLVNSNPATTMTSPHTNVRVYLEPLTEKFLTEIIRKELPDAILATAGGQSAVNLVMALQKKGLLQQLKIDLIGSSLQTLQIASDSVAFEEILRDLHLKVNPTLTLTSDHNIHQVAEQLGWPIMIRPINSIGGTGGGIADDETELTEIVERALALSPTDQVTVTKSLAGFKEVEFEILRDHTDQVSAIFNCEQLNQVGIHSGDSIAFAPIQTLTDREFQRLRTAAIAITRKLKVVGSCNIQFAIDPVNGEFWVLKATPRLGRTSAFAAKALGYPIAKIAVLLAIGQQLTEIPHPFESGNQALVEPAFDYIACKLPRWPFDRISGADRRLGPEMKSTGEVLILERSIEAALLKGIRALDQGIDHLGQEQISALTDEELTAGLIYPTDAEIFYLAEALRRGYTVDDLHHLSKIDTFFIQKIQHIVNIEEDLQAQKGDLDVLRRAKKYGFSDLKISQLWEITVSQLAALRQEAEIRPGFQEINAIASNPLVHSQQYFMTFATNDEVVTNSNKEKVLIIGPGPARVGQGSEVDHETVQGLLTLRQLGFETILLNNNPDNYSTALHVADRLYNAPINLEVALSIAAIEQPRYVITQLGGKSASKLTTGVAQAGYQVLGASGEALDQVHQPAKLQQLLAEFDFKGPNVFEIQNKTVLKKYLTAEETLPFPILIHPNPLHLFSPTEVLNSEIDLAKYARHFQKDPLNFPFTVREFLRGDKYEVDGIFDGDHILITGALEHLEHSSLHSGDAMTITPPQNLTSEMIVQMEQVFIKIGQKLQTIGFMNIRFLVRDQQLYVLALDLKGSRNLAFLDKTTPEKIVALGVKVLMGTKLSDLGYTEDQSLPMTNVHVKMPVFSFTKLNKREKVTATQMKTTGEAIGTDLTFEKALYKALEASRQPLPEYGRILFSIASHDMTMGLKMAQRFKRLGYQIVATAKTAAAFQKAGLVTDLVHEIGGQQPNIATEISQSQIQMVINTAEWRGPVSISGAMLQEVAVMHHVPLITTMDEAHAILAVLESRAFAIEPISE</sequence>
<evidence type="ECO:0000259" key="12">
    <source>
        <dbReference type="PROSITE" id="PS50975"/>
    </source>
</evidence>
<feature type="domain" description="ATP-grasp" evidence="12">
    <location>
        <begin position="672"/>
        <end position="865"/>
    </location>
</feature>
<dbReference type="InterPro" id="IPR005479">
    <property type="entry name" value="CPAse_ATP-bd"/>
</dbReference>
<accession>A0ABW4DR48</accession>
<dbReference type="Gene3D" id="3.40.50.1380">
    <property type="entry name" value="Methylglyoxal synthase-like domain"/>
    <property type="match status" value="1"/>
</dbReference>
<dbReference type="SMART" id="SM01096">
    <property type="entry name" value="CPSase_L_D3"/>
    <property type="match status" value="1"/>
</dbReference>
<dbReference type="RefSeq" id="WP_125577997.1">
    <property type="nucleotide sequence ID" value="NZ_JBHTOF010000099.1"/>
</dbReference>
<keyword evidence="4" id="KW-0436">Ligase</keyword>
<dbReference type="Gene3D" id="3.30.1490.20">
    <property type="entry name" value="ATP-grasp fold, A domain"/>
    <property type="match status" value="2"/>
</dbReference>
<evidence type="ECO:0000259" key="13">
    <source>
        <dbReference type="PROSITE" id="PS51855"/>
    </source>
</evidence>
<keyword evidence="7 11" id="KW-0067">ATP-binding</keyword>
<reference evidence="15" key="1">
    <citation type="journal article" date="2019" name="Int. J. Syst. Evol. Microbiol.">
        <title>The Global Catalogue of Microorganisms (GCM) 10K type strain sequencing project: providing services to taxonomists for standard genome sequencing and annotation.</title>
        <authorList>
            <consortium name="The Broad Institute Genomics Platform"/>
            <consortium name="The Broad Institute Genome Sequencing Center for Infectious Disease"/>
            <person name="Wu L."/>
            <person name="Ma J."/>
        </authorList>
    </citation>
    <scope>NUCLEOTIDE SEQUENCE [LARGE SCALE GENOMIC DNA]</scope>
    <source>
        <strain evidence="15">CCM 8951</strain>
    </source>
</reference>
<evidence type="ECO:0000256" key="9">
    <source>
        <dbReference type="ARBA" id="ARBA00044063"/>
    </source>
</evidence>
<keyword evidence="5" id="KW-0677">Repeat</keyword>
<protein>
    <recommendedName>
        <fullName evidence="9">carbamoyl-phosphate synthase (ammonia)</fullName>
        <ecNumber evidence="9">6.3.4.16</ecNumber>
    </recommendedName>
</protein>
<dbReference type="PROSITE" id="PS50975">
    <property type="entry name" value="ATP_GRASP"/>
    <property type="match status" value="2"/>
</dbReference>
<evidence type="ECO:0000256" key="7">
    <source>
        <dbReference type="ARBA" id="ARBA00022840"/>
    </source>
</evidence>
<proteinExistence type="inferred from homology"/>
<dbReference type="SUPFAM" id="SSF52440">
    <property type="entry name" value="PreATP-grasp domain"/>
    <property type="match status" value="2"/>
</dbReference>
<evidence type="ECO:0000313" key="15">
    <source>
        <dbReference type="Proteomes" id="UP001597244"/>
    </source>
</evidence>
<keyword evidence="6 11" id="KW-0547">Nucleotide-binding</keyword>
<keyword evidence="8" id="KW-0464">Manganese</keyword>
<dbReference type="SMART" id="SM00851">
    <property type="entry name" value="MGS"/>
    <property type="match status" value="1"/>
</dbReference>
<evidence type="ECO:0000256" key="10">
    <source>
        <dbReference type="ARBA" id="ARBA00047359"/>
    </source>
</evidence>
<evidence type="ECO:0000256" key="6">
    <source>
        <dbReference type="ARBA" id="ARBA00022741"/>
    </source>
</evidence>
<dbReference type="PANTHER" id="PTHR11405:SF53">
    <property type="entry name" value="CARBAMOYL-PHOSPHATE SYNTHASE [AMMONIA], MITOCHONDRIAL"/>
    <property type="match status" value="1"/>
</dbReference>
<dbReference type="InterPro" id="IPR036914">
    <property type="entry name" value="MGS-like_dom_sf"/>
</dbReference>
<dbReference type="Gene3D" id="1.10.1030.10">
    <property type="entry name" value="Carbamoyl-phosphate synthetase, large subunit oligomerisation domain"/>
    <property type="match status" value="1"/>
</dbReference>
<comment type="similarity">
    <text evidence="3">Belongs to the CarB family.</text>
</comment>